<dbReference type="RefSeq" id="XP_033379650.1">
    <property type="nucleotide sequence ID" value="XM_033528958.1"/>
</dbReference>
<organism evidence="2 3">
    <name type="scientific">Aaosphaeria arxii CBS 175.79</name>
    <dbReference type="NCBI Taxonomy" id="1450172"/>
    <lineage>
        <taxon>Eukaryota</taxon>
        <taxon>Fungi</taxon>
        <taxon>Dikarya</taxon>
        <taxon>Ascomycota</taxon>
        <taxon>Pezizomycotina</taxon>
        <taxon>Dothideomycetes</taxon>
        <taxon>Pleosporomycetidae</taxon>
        <taxon>Pleosporales</taxon>
        <taxon>Pleosporales incertae sedis</taxon>
        <taxon>Aaosphaeria</taxon>
    </lineage>
</organism>
<feature type="domain" description="DUF7730" evidence="1">
    <location>
        <begin position="68"/>
        <end position="190"/>
    </location>
</feature>
<evidence type="ECO:0000313" key="2">
    <source>
        <dbReference type="EMBL" id="KAF2011311.1"/>
    </source>
</evidence>
<accession>A0A6A5XEP2</accession>
<dbReference type="PANTHER" id="PTHR42085:SF8">
    <property type="entry name" value="F-BOX DOMAIN-CONTAINING PROTEIN"/>
    <property type="match status" value="1"/>
</dbReference>
<dbReference type="AlphaFoldDB" id="A0A6A5XEP2"/>
<name>A0A6A5XEP2_9PLEO</name>
<reference evidence="2" key="1">
    <citation type="journal article" date="2020" name="Stud. Mycol.">
        <title>101 Dothideomycetes genomes: a test case for predicting lifestyles and emergence of pathogens.</title>
        <authorList>
            <person name="Haridas S."/>
            <person name="Albert R."/>
            <person name="Binder M."/>
            <person name="Bloem J."/>
            <person name="Labutti K."/>
            <person name="Salamov A."/>
            <person name="Andreopoulos B."/>
            <person name="Baker S."/>
            <person name="Barry K."/>
            <person name="Bills G."/>
            <person name="Bluhm B."/>
            <person name="Cannon C."/>
            <person name="Castanera R."/>
            <person name="Culley D."/>
            <person name="Daum C."/>
            <person name="Ezra D."/>
            <person name="Gonzalez J."/>
            <person name="Henrissat B."/>
            <person name="Kuo A."/>
            <person name="Liang C."/>
            <person name="Lipzen A."/>
            <person name="Lutzoni F."/>
            <person name="Magnuson J."/>
            <person name="Mondo S."/>
            <person name="Nolan M."/>
            <person name="Ohm R."/>
            <person name="Pangilinan J."/>
            <person name="Park H.-J."/>
            <person name="Ramirez L."/>
            <person name="Alfaro M."/>
            <person name="Sun H."/>
            <person name="Tritt A."/>
            <person name="Yoshinaga Y."/>
            <person name="Zwiers L.-H."/>
            <person name="Turgeon B."/>
            <person name="Goodwin S."/>
            <person name="Spatafora J."/>
            <person name="Crous P."/>
            <person name="Grigoriev I."/>
        </authorList>
    </citation>
    <scope>NUCLEOTIDE SEQUENCE</scope>
    <source>
        <strain evidence="2">CBS 175.79</strain>
    </source>
</reference>
<proteinExistence type="predicted"/>
<evidence type="ECO:0000259" key="1">
    <source>
        <dbReference type="Pfam" id="PF24864"/>
    </source>
</evidence>
<dbReference type="InterPro" id="IPR038883">
    <property type="entry name" value="AN11006-like"/>
</dbReference>
<keyword evidence="3" id="KW-1185">Reference proteome</keyword>
<dbReference type="EMBL" id="ML978074">
    <property type="protein sequence ID" value="KAF2011311.1"/>
    <property type="molecule type" value="Genomic_DNA"/>
</dbReference>
<evidence type="ECO:0000313" key="3">
    <source>
        <dbReference type="Proteomes" id="UP000799778"/>
    </source>
</evidence>
<gene>
    <name evidence="2" type="ORF">BU24DRAFT_426396</name>
</gene>
<sequence>MSLSQSAIQDTSSTGRYSKRKRVQVNYYVDGSDIEDNEKEDEEDLVAYKPSKKRRVARPLPKHKIFPFLELPAEIRNMIYEYALVDPKGVHLYPNTQSYRRSVVRAAPSFIDRYWGGSQTRFTLNSQTSETLPLRPLRLVPSLLAANSQIYHEAKSILYGNHFQLYDPLALHSFMVDIGPRAAAMVKNITLASWGWRRGMHKAYNHACFTAMTSAVNIEKFTFGGLLYCHNDPKWVARQIYRDAFPFLEAVGAAKGKVDAAIDIFDISEQNFDTRHRWRRTPQVTRPYEESISIFKTELSRLLGMRMDKVRSKPVKRRKAEDYEL</sequence>
<dbReference type="InterPro" id="IPR056632">
    <property type="entry name" value="DUF7730"/>
</dbReference>
<dbReference type="GeneID" id="54286355"/>
<dbReference type="Proteomes" id="UP000799778">
    <property type="component" value="Unassembled WGS sequence"/>
</dbReference>
<dbReference type="PANTHER" id="PTHR42085">
    <property type="entry name" value="F-BOX DOMAIN-CONTAINING PROTEIN"/>
    <property type="match status" value="1"/>
</dbReference>
<protein>
    <recommendedName>
        <fullName evidence="1">DUF7730 domain-containing protein</fullName>
    </recommendedName>
</protein>
<dbReference type="Pfam" id="PF24864">
    <property type="entry name" value="DUF7730"/>
    <property type="match status" value="1"/>
</dbReference>
<dbReference type="OrthoDB" id="5397846at2759"/>